<dbReference type="GO" id="GO:0004519">
    <property type="term" value="F:endonuclease activity"/>
    <property type="evidence" value="ECO:0007669"/>
    <property type="project" value="UniProtKB-KW"/>
</dbReference>
<evidence type="ECO:0000256" key="6">
    <source>
        <dbReference type="ARBA" id="ARBA00022747"/>
    </source>
</evidence>
<dbReference type="EMBL" id="NXLT01000002">
    <property type="protein sequence ID" value="RDU68084.1"/>
    <property type="molecule type" value="Genomic_DNA"/>
</dbReference>
<dbReference type="OrthoDB" id="5366216at2"/>
<evidence type="ECO:0000259" key="9">
    <source>
        <dbReference type="Pfam" id="PF02384"/>
    </source>
</evidence>
<dbReference type="GO" id="GO:0009007">
    <property type="term" value="F:site-specific DNA-methyltransferase (adenine-specific) activity"/>
    <property type="evidence" value="ECO:0007669"/>
    <property type="project" value="UniProtKB-EC"/>
</dbReference>
<evidence type="ECO:0000256" key="8">
    <source>
        <dbReference type="ARBA" id="ARBA00047942"/>
    </source>
</evidence>
<name>A0A3D8ITV0_9HELI</name>
<dbReference type="EC" id="2.1.1.72" evidence="2"/>
<dbReference type="InterPro" id="IPR002052">
    <property type="entry name" value="DNA_methylase_N6_adenine_CS"/>
</dbReference>
<keyword evidence="3" id="KW-0489">Methyltransferase</keyword>
<comment type="similarity">
    <text evidence="1">Belongs to the N(4)/N(6)-methyltransferase family.</text>
</comment>
<evidence type="ECO:0000256" key="1">
    <source>
        <dbReference type="ARBA" id="ARBA00006594"/>
    </source>
</evidence>
<dbReference type="InterPro" id="IPR003356">
    <property type="entry name" value="DNA_methylase_A-5"/>
</dbReference>
<dbReference type="SUPFAM" id="SSF116734">
    <property type="entry name" value="DNA methylase specificity domain"/>
    <property type="match status" value="1"/>
</dbReference>
<proteinExistence type="inferred from homology"/>
<evidence type="ECO:0000256" key="5">
    <source>
        <dbReference type="ARBA" id="ARBA00022691"/>
    </source>
</evidence>
<sequence>MLDSISIMLELFIIKNAYPDTLREFIALGSKRKPIAQSLNHKLGEIVGKELFIAINPNINFLKILRLIKDTDTTLSNIEEFLHIITQKKTSNKLYFYSTPLEINELLVRLLDIQGDEKIYNPCYGIGTLFLMISQILYAKQPNTPIALYGEELDARLAKVAKLTCKLANIDYQHLIVNDILKAPFFEQKFDKIICNPPFSAHIGVEYLKDDKRFSGLHSLAKTYAEWVFLIHALYYLKKRAVFILRTQTLQKSSLESEFMQRFYKQGLIEAIIELPKNIFPHQNADFCVLVLSPNNQEILSIDAKGEYFWKKDGKYNRLVNLDEITEAFFARKENDFCFLTPYTHITSYNLPLTRKDIPQNEGITLSALGVEVFRGQRVYGGKNDTRIEYYDVGLADFSEYGFSEEFYTKRFLGDRLKVQKYALKPYDICLSLRGNTPKVTIFSPNIVHKLAVANAGIVIVRCTNPKQAIGLYCYFYSHNGQSALSALYEHYTKSIDVESLKSLVIPTDFESHCAQKFEKICKFSTQLKDIKDSLESLRG</sequence>
<evidence type="ECO:0000313" key="10">
    <source>
        <dbReference type="EMBL" id="RDU68084.1"/>
    </source>
</evidence>
<comment type="catalytic activity">
    <reaction evidence="8">
        <text>a 2'-deoxyadenosine in DNA + S-adenosyl-L-methionine = an N(6)-methyl-2'-deoxyadenosine in DNA + S-adenosyl-L-homocysteine + H(+)</text>
        <dbReference type="Rhea" id="RHEA:15197"/>
        <dbReference type="Rhea" id="RHEA-COMP:12418"/>
        <dbReference type="Rhea" id="RHEA-COMP:12419"/>
        <dbReference type="ChEBI" id="CHEBI:15378"/>
        <dbReference type="ChEBI" id="CHEBI:57856"/>
        <dbReference type="ChEBI" id="CHEBI:59789"/>
        <dbReference type="ChEBI" id="CHEBI:90615"/>
        <dbReference type="ChEBI" id="CHEBI:90616"/>
        <dbReference type="EC" id="2.1.1.72"/>
    </reaction>
</comment>
<dbReference type="AlphaFoldDB" id="A0A3D8ITV0"/>
<dbReference type="CDD" id="cd02440">
    <property type="entry name" value="AdoMet_MTases"/>
    <property type="match status" value="1"/>
</dbReference>
<dbReference type="GO" id="GO:0009307">
    <property type="term" value="P:DNA restriction-modification system"/>
    <property type="evidence" value="ECO:0007669"/>
    <property type="project" value="UniProtKB-KW"/>
</dbReference>
<dbReference type="Gene3D" id="3.90.220.20">
    <property type="entry name" value="DNA methylase specificity domains"/>
    <property type="match status" value="1"/>
</dbReference>
<keyword evidence="10" id="KW-0378">Hydrolase</keyword>
<dbReference type="InterPro" id="IPR051537">
    <property type="entry name" value="DNA_Adenine_Mtase"/>
</dbReference>
<keyword evidence="7" id="KW-0238">DNA-binding</keyword>
<dbReference type="InterPro" id="IPR044946">
    <property type="entry name" value="Restrct_endonuc_typeI_TRD_sf"/>
</dbReference>
<dbReference type="SUPFAM" id="SSF53335">
    <property type="entry name" value="S-adenosyl-L-methionine-dependent methyltransferases"/>
    <property type="match status" value="1"/>
</dbReference>
<keyword evidence="10" id="KW-0540">Nuclease</keyword>
<dbReference type="InterPro" id="IPR029063">
    <property type="entry name" value="SAM-dependent_MTases_sf"/>
</dbReference>
<keyword evidence="5" id="KW-0949">S-adenosyl-L-methionine</keyword>
<accession>A0A3D8ITV0</accession>
<keyword evidence="4" id="KW-0808">Transferase</keyword>
<comment type="caution">
    <text evidence="10">The sequence shown here is derived from an EMBL/GenBank/DDBJ whole genome shotgun (WGS) entry which is preliminary data.</text>
</comment>
<dbReference type="PROSITE" id="PS00092">
    <property type="entry name" value="N6_MTASE"/>
    <property type="match status" value="1"/>
</dbReference>
<organism evidence="10 11">
    <name type="scientific">Helicobacter equorum</name>
    <dbReference type="NCBI Taxonomy" id="361872"/>
    <lineage>
        <taxon>Bacteria</taxon>
        <taxon>Pseudomonadati</taxon>
        <taxon>Campylobacterota</taxon>
        <taxon>Epsilonproteobacteria</taxon>
        <taxon>Campylobacterales</taxon>
        <taxon>Helicobacteraceae</taxon>
        <taxon>Helicobacter</taxon>
    </lineage>
</organism>
<evidence type="ECO:0000256" key="2">
    <source>
        <dbReference type="ARBA" id="ARBA00011900"/>
    </source>
</evidence>
<dbReference type="Proteomes" id="UP000256514">
    <property type="component" value="Unassembled WGS sequence"/>
</dbReference>
<dbReference type="Pfam" id="PF02384">
    <property type="entry name" value="N6_Mtase"/>
    <property type="match status" value="1"/>
</dbReference>
<evidence type="ECO:0000313" key="11">
    <source>
        <dbReference type="Proteomes" id="UP000256514"/>
    </source>
</evidence>
<dbReference type="PANTHER" id="PTHR42933">
    <property type="entry name" value="SLR6095 PROTEIN"/>
    <property type="match status" value="1"/>
</dbReference>
<reference evidence="10 11" key="1">
    <citation type="submission" date="2018-04" db="EMBL/GenBank/DDBJ databases">
        <title>Novel Campyloabacter and Helicobacter Species and Strains.</title>
        <authorList>
            <person name="Mannion A.J."/>
            <person name="Shen Z."/>
            <person name="Fox J.G."/>
        </authorList>
    </citation>
    <scope>NUCLEOTIDE SEQUENCE [LARGE SCALE GENOMIC DNA]</scope>
    <source>
        <strain evidence="10 11">MIT 12-6600</strain>
    </source>
</reference>
<evidence type="ECO:0000256" key="7">
    <source>
        <dbReference type="ARBA" id="ARBA00023125"/>
    </source>
</evidence>
<dbReference type="GO" id="GO:0003677">
    <property type="term" value="F:DNA binding"/>
    <property type="evidence" value="ECO:0007669"/>
    <property type="project" value="UniProtKB-KW"/>
</dbReference>
<dbReference type="PANTHER" id="PTHR42933:SF1">
    <property type="entry name" value="SITE-SPECIFIC DNA-METHYLTRANSFERASE (ADENINE-SPECIFIC)"/>
    <property type="match status" value="1"/>
</dbReference>
<gene>
    <name evidence="10" type="ORF">CQA54_02175</name>
</gene>
<dbReference type="GO" id="GO:0008170">
    <property type="term" value="F:N-methyltransferase activity"/>
    <property type="evidence" value="ECO:0007669"/>
    <property type="project" value="InterPro"/>
</dbReference>
<evidence type="ECO:0000256" key="4">
    <source>
        <dbReference type="ARBA" id="ARBA00022679"/>
    </source>
</evidence>
<keyword evidence="11" id="KW-1185">Reference proteome</keyword>
<evidence type="ECO:0000256" key="3">
    <source>
        <dbReference type="ARBA" id="ARBA00022603"/>
    </source>
</evidence>
<keyword evidence="6" id="KW-0680">Restriction system</keyword>
<keyword evidence="10" id="KW-0255">Endonuclease</keyword>
<dbReference type="GO" id="GO:0032259">
    <property type="term" value="P:methylation"/>
    <property type="evidence" value="ECO:0007669"/>
    <property type="project" value="UniProtKB-KW"/>
</dbReference>
<dbReference type="Gene3D" id="3.40.50.150">
    <property type="entry name" value="Vaccinia Virus protein VP39"/>
    <property type="match status" value="1"/>
</dbReference>
<feature type="domain" description="DNA methylase adenine-specific" evidence="9">
    <location>
        <begin position="79"/>
        <end position="351"/>
    </location>
</feature>
<protein>
    <recommendedName>
        <fullName evidence="2">site-specific DNA-methyltransferase (adenine-specific)</fullName>
        <ecNumber evidence="2">2.1.1.72</ecNumber>
    </recommendedName>
</protein>